<dbReference type="KEGG" id="nnu:104601979"/>
<gene>
    <name evidence="2" type="primary">LOC104601979</name>
</gene>
<sequence length="541" mass="61420">MELHALVFFPVFMLLLVLGIIKAILIGPIVFLVISLGNLAVIVGLWPFHVVWTYYCVAKSKNFGGFMKGFLFQTLPIPLLLVWPLVGVIGSIFTGLGYGFFWPLMATFEVIVEGVPNKFIRCFTDGTWSSILVGCTIVRDFWDFCFYSYFSVMDGLLEQKTTEPIEIKVSQIPGCTLAGILGVLIDFPVTSFIVLYKAPVMLFKGWRRLVRDLFGRADPFLKTAWVPFDGLSIILWPVAVGLTFLAGISSSFFLGFYAAVVAYQENSIKKGILYAIAVVSLFDEYTNDFLYLREGSCFPRPRYRKGVSPTLPLLPLRRLPEKTEALRAKKSPLRTASMKVKTLKAVVIWNNFFEACENVGKELIRDGAIGLQDLEEWQLSKNKIINIGIPAYSFLLCFLRSIKNGSDGFLMRNNVELTNINRPEGRVFDWFFEPMSLMKEQIKKLNLRETEELYLQKLTLYCGDMQRLAAWENGGFPPDPEEKIREAELEEISRRLQGFCLKLSRLPTFRRRFDEVVKALVKEAKQRSSGCDSGSNIKEAV</sequence>
<accession>A0A1U8AM54</accession>
<dbReference type="InterPro" id="IPR040229">
    <property type="entry name" value="At3g27390-like"/>
</dbReference>
<dbReference type="PANTHER" id="PTHR31133">
    <property type="entry name" value="MEMBRANE PROTEIN"/>
    <property type="match status" value="1"/>
</dbReference>
<reference evidence="2" key="1">
    <citation type="submission" date="2025-08" db="UniProtKB">
        <authorList>
            <consortium name="RefSeq"/>
        </authorList>
    </citation>
    <scope>IDENTIFICATION</scope>
</reference>
<dbReference type="OrthoDB" id="1932537at2759"/>
<organism evidence="1 2">
    <name type="scientific">Nelumbo nucifera</name>
    <name type="common">Sacred lotus</name>
    <dbReference type="NCBI Taxonomy" id="4432"/>
    <lineage>
        <taxon>Eukaryota</taxon>
        <taxon>Viridiplantae</taxon>
        <taxon>Streptophyta</taxon>
        <taxon>Embryophyta</taxon>
        <taxon>Tracheophyta</taxon>
        <taxon>Spermatophyta</taxon>
        <taxon>Magnoliopsida</taxon>
        <taxon>Proteales</taxon>
        <taxon>Nelumbonaceae</taxon>
        <taxon>Nelumbo</taxon>
    </lineage>
</organism>
<keyword evidence="1" id="KW-1185">Reference proteome</keyword>
<dbReference type="eggNOG" id="ENOG502QZZM">
    <property type="taxonomic scope" value="Eukaryota"/>
</dbReference>
<name>A0A1U8AM54_NELNU</name>
<dbReference type="GeneID" id="104601979"/>
<dbReference type="AlphaFoldDB" id="A0A1U8AM54"/>
<dbReference type="Proteomes" id="UP000189703">
    <property type="component" value="Unplaced"/>
</dbReference>
<proteinExistence type="predicted"/>
<evidence type="ECO:0000313" key="1">
    <source>
        <dbReference type="Proteomes" id="UP000189703"/>
    </source>
</evidence>
<protein>
    <submittedName>
        <fullName evidence="2">Uncharacterized membrane protein At3g27390-like</fullName>
    </submittedName>
</protein>
<dbReference type="STRING" id="4432.A0A1U8AM54"/>
<dbReference type="RefSeq" id="XP_010263806.1">
    <property type="nucleotide sequence ID" value="XM_010265504.2"/>
</dbReference>
<dbReference type="PANTHER" id="PTHR31133:SF9">
    <property type="entry name" value="TRANSMEMBRANE PROTEIN"/>
    <property type="match status" value="1"/>
</dbReference>
<evidence type="ECO:0000313" key="2">
    <source>
        <dbReference type="RefSeq" id="XP_010263806.1"/>
    </source>
</evidence>